<dbReference type="OrthoDB" id="3366659at2759"/>
<gene>
    <name evidence="3" type="ORF">H1R20_g7511</name>
</gene>
<dbReference type="PANTHER" id="PTHR41390:SF1">
    <property type="entry name" value="NADH-UBIQUINONE OXIDOREDUCTASE 213 KDA SUBUNIT"/>
    <property type="match status" value="1"/>
</dbReference>
<evidence type="ECO:0000313" key="3">
    <source>
        <dbReference type="EMBL" id="KAJ2929580.1"/>
    </source>
</evidence>
<evidence type="ECO:0000256" key="1">
    <source>
        <dbReference type="SAM" id="Coils"/>
    </source>
</evidence>
<sequence length="231" mass="25287">MVQNFHLRAATSAILVGVYSAVAGRQGAGIIAGFVAFNSGVTAATFFGLREFIVSPALTYTLPWPEYARRREELGIAPATGSQVLSSPSGEDDTTLGIEALRTNKLLDSGISGAVTGGLIRGWKSGRSAALPGAAMASVACVALQYGWNQATMRRLRNLVKTEDEHTAESEQPTFRKRMMRIFGVSQISEEEYIEKLKKTRDIYEKRIAFLEKLEAKAKEDDQKKDGEHEK</sequence>
<reference evidence="3" key="1">
    <citation type="submission" date="2022-06" db="EMBL/GenBank/DDBJ databases">
        <title>Genome Sequence of Candolleomyces eurysporus.</title>
        <authorList>
            <person name="Buettner E."/>
        </authorList>
    </citation>
    <scope>NUCLEOTIDE SEQUENCE</scope>
    <source>
        <strain evidence="3">VTCC 930004</strain>
    </source>
</reference>
<keyword evidence="2" id="KW-0472">Membrane</keyword>
<comment type="caution">
    <text evidence="3">The sequence shown here is derived from an EMBL/GenBank/DDBJ whole genome shotgun (WGS) entry which is preliminary data.</text>
</comment>
<evidence type="ECO:0000256" key="2">
    <source>
        <dbReference type="SAM" id="Phobius"/>
    </source>
</evidence>
<dbReference type="PANTHER" id="PTHR41390">
    <property type="entry name" value="CHROMOSOME 7, WHOLE GENOME SHOTGUN SEQUENCE"/>
    <property type="match status" value="1"/>
</dbReference>
<proteinExistence type="predicted"/>
<keyword evidence="2" id="KW-0812">Transmembrane</keyword>
<feature type="transmembrane region" description="Helical" evidence="2">
    <location>
        <begin position="30"/>
        <end position="49"/>
    </location>
</feature>
<evidence type="ECO:0000313" key="4">
    <source>
        <dbReference type="Proteomes" id="UP001140091"/>
    </source>
</evidence>
<keyword evidence="1" id="KW-0175">Coiled coil</keyword>
<dbReference type="AlphaFoldDB" id="A0A9W8J7G5"/>
<keyword evidence="2" id="KW-1133">Transmembrane helix</keyword>
<dbReference type="Proteomes" id="UP001140091">
    <property type="component" value="Unassembled WGS sequence"/>
</dbReference>
<feature type="coiled-coil region" evidence="1">
    <location>
        <begin position="194"/>
        <end position="231"/>
    </location>
</feature>
<feature type="non-terminal residue" evidence="3">
    <location>
        <position position="231"/>
    </location>
</feature>
<dbReference type="EMBL" id="JANBPK010000866">
    <property type="protein sequence ID" value="KAJ2929580.1"/>
    <property type="molecule type" value="Genomic_DNA"/>
</dbReference>
<organism evidence="3 4">
    <name type="scientific">Candolleomyces eurysporus</name>
    <dbReference type="NCBI Taxonomy" id="2828524"/>
    <lineage>
        <taxon>Eukaryota</taxon>
        <taxon>Fungi</taxon>
        <taxon>Dikarya</taxon>
        <taxon>Basidiomycota</taxon>
        <taxon>Agaricomycotina</taxon>
        <taxon>Agaricomycetes</taxon>
        <taxon>Agaricomycetidae</taxon>
        <taxon>Agaricales</taxon>
        <taxon>Agaricineae</taxon>
        <taxon>Psathyrellaceae</taxon>
        <taxon>Candolleomyces</taxon>
    </lineage>
</organism>
<accession>A0A9W8J7G5</accession>
<name>A0A9W8J7G5_9AGAR</name>
<protein>
    <submittedName>
        <fullName evidence="3">Uncharacterized protein</fullName>
    </submittedName>
</protein>
<keyword evidence="4" id="KW-1185">Reference proteome</keyword>